<dbReference type="SUPFAM" id="SSF46785">
    <property type="entry name" value="Winged helix' DNA-binding domain"/>
    <property type="match status" value="1"/>
</dbReference>
<dbReference type="PROSITE" id="PS50931">
    <property type="entry name" value="HTH_LYSR"/>
    <property type="match status" value="1"/>
</dbReference>
<evidence type="ECO:0000313" key="7">
    <source>
        <dbReference type="Proteomes" id="UP000464787"/>
    </source>
</evidence>
<name>A0A857JC82_9BURK</name>
<dbReference type="InterPro" id="IPR005119">
    <property type="entry name" value="LysR_subst-bd"/>
</dbReference>
<dbReference type="Gene3D" id="3.40.190.290">
    <property type="match status" value="1"/>
</dbReference>
<accession>A0A857JC82</accession>
<gene>
    <name evidence="6" type="ORF">GT347_26780</name>
</gene>
<keyword evidence="3" id="KW-0238">DNA-binding</keyword>
<dbReference type="SUPFAM" id="SSF53850">
    <property type="entry name" value="Periplasmic binding protein-like II"/>
    <property type="match status" value="1"/>
</dbReference>
<keyword evidence="7" id="KW-1185">Reference proteome</keyword>
<evidence type="ECO:0000256" key="3">
    <source>
        <dbReference type="ARBA" id="ARBA00023125"/>
    </source>
</evidence>
<comment type="similarity">
    <text evidence="1">Belongs to the LysR transcriptional regulatory family.</text>
</comment>
<protein>
    <submittedName>
        <fullName evidence="6">LysR family transcriptional regulator</fullName>
    </submittedName>
</protein>
<sequence>MQFSLKAIECFVALFEERSVTQAAQRLKLGQPAVSMQLRRFEDSCGMDLFERDSRGFVPTPHAERLYPECLALLLQTHRIDLLLADPALCAPQGISIGVSPLLGRTVVPHEVLPLHDSHPQLKISLREGDTAQLAGWVESRKVDFAIVDVDAAPLSASTELRTLAAEPVYLVTGSPPLDGHGGGQTPLCELAAYKLALPPAADGVQRTLRTIAGHMGLSLVCGLEADSVSTLLDIAGRPGWATVLPGSVLRSQAPVPSRHASRIVEPRIVHTVGVLSRKGHVHSAAEQWFTRRMQQTLLRSLDGAHG</sequence>
<evidence type="ECO:0000256" key="2">
    <source>
        <dbReference type="ARBA" id="ARBA00023015"/>
    </source>
</evidence>
<keyword evidence="2" id="KW-0805">Transcription regulation</keyword>
<dbReference type="KEGG" id="xyk:GT347_26780"/>
<keyword evidence="4" id="KW-0804">Transcription</keyword>
<feature type="domain" description="HTH lysR-type" evidence="5">
    <location>
        <begin position="3"/>
        <end position="60"/>
    </location>
</feature>
<dbReference type="GO" id="GO:0003677">
    <property type="term" value="F:DNA binding"/>
    <property type="evidence" value="ECO:0007669"/>
    <property type="project" value="UniProtKB-KW"/>
</dbReference>
<dbReference type="InterPro" id="IPR036388">
    <property type="entry name" value="WH-like_DNA-bd_sf"/>
</dbReference>
<organism evidence="6 7">
    <name type="scientific">Xylophilus rhododendri</name>
    <dbReference type="NCBI Taxonomy" id="2697032"/>
    <lineage>
        <taxon>Bacteria</taxon>
        <taxon>Pseudomonadati</taxon>
        <taxon>Pseudomonadota</taxon>
        <taxon>Betaproteobacteria</taxon>
        <taxon>Burkholderiales</taxon>
        <taxon>Xylophilus</taxon>
    </lineage>
</organism>
<proteinExistence type="inferred from homology"/>
<dbReference type="Gene3D" id="1.10.10.10">
    <property type="entry name" value="Winged helix-like DNA-binding domain superfamily/Winged helix DNA-binding domain"/>
    <property type="match status" value="1"/>
</dbReference>
<dbReference type="InterPro" id="IPR036390">
    <property type="entry name" value="WH_DNA-bd_sf"/>
</dbReference>
<evidence type="ECO:0000313" key="6">
    <source>
        <dbReference type="EMBL" id="QHJ01278.1"/>
    </source>
</evidence>
<dbReference type="GO" id="GO:0005829">
    <property type="term" value="C:cytosol"/>
    <property type="evidence" value="ECO:0007669"/>
    <property type="project" value="TreeGrafter"/>
</dbReference>
<evidence type="ECO:0000259" key="5">
    <source>
        <dbReference type="PROSITE" id="PS50931"/>
    </source>
</evidence>
<dbReference type="RefSeq" id="WP_160555086.1">
    <property type="nucleotide sequence ID" value="NZ_CP047650.1"/>
</dbReference>
<dbReference type="PANTHER" id="PTHR30419">
    <property type="entry name" value="HTH-TYPE TRANSCRIPTIONAL REGULATOR YBHD"/>
    <property type="match status" value="1"/>
</dbReference>
<dbReference type="Pfam" id="PF03466">
    <property type="entry name" value="LysR_substrate"/>
    <property type="match status" value="1"/>
</dbReference>
<dbReference type="Proteomes" id="UP000464787">
    <property type="component" value="Chromosome"/>
</dbReference>
<evidence type="ECO:0000256" key="4">
    <source>
        <dbReference type="ARBA" id="ARBA00023163"/>
    </source>
</evidence>
<dbReference type="EMBL" id="CP047650">
    <property type="protein sequence ID" value="QHJ01278.1"/>
    <property type="molecule type" value="Genomic_DNA"/>
</dbReference>
<dbReference type="InterPro" id="IPR000847">
    <property type="entry name" value="LysR_HTH_N"/>
</dbReference>
<dbReference type="AlphaFoldDB" id="A0A857JC82"/>
<dbReference type="Pfam" id="PF00126">
    <property type="entry name" value="HTH_1"/>
    <property type="match status" value="1"/>
</dbReference>
<dbReference type="PANTHER" id="PTHR30419:SF8">
    <property type="entry name" value="NITROGEN ASSIMILATION TRANSCRIPTIONAL ACTIVATOR-RELATED"/>
    <property type="match status" value="1"/>
</dbReference>
<dbReference type="CDD" id="cd05466">
    <property type="entry name" value="PBP2_LTTR_substrate"/>
    <property type="match status" value="1"/>
</dbReference>
<reference evidence="6 7" key="1">
    <citation type="submission" date="2020-01" db="EMBL/GenBank/DDBJ databases">
        <title>Genome sequencing of strain KACC 21265.</title>
        <authorList>
            <person name="Heo J."/>
            <person name="Kim S.-J."/>
            <person name="Kim J.-S."/>
            <person name="Hong S.-B."/>
            <person name="Kwon S.-W."/>
        </authorList>
    </citation>
    <scope>NUCLEOTIDE SEQUENCE [LARGE SCALE GENOMIC DNA]</scope>
    <source>
        <strain evidence="6 7">KACC 21265</strain>
    </source>
</reference>
<evidence type="ECO:0000256" key="1">
    <source>
        <dbReference type="ARBA" id="ARBA00009437"/>
    </source>
</evidence>
<dbReference type="GO" id="GO:0003700">
    <property type="term" value="F:DNA-binding transcription factor activity"/>
    <property type="evidence" value="ECO:0007669"/>
    <property type="project" value="InterPro"/>
</dbReference>
<dbReference type="InterPro" id="IPR050950">
    <property type="entry name" value="HTH-type_LysR_regulators"/>
</dbReference>
<dbReference type="PRINTS" id="PR00039">
    <property type="entry name" value="HTHLYSR"/>
</dbReference>